<dbReference type="EMBL" id="CAJHIA010000033">
    <property type="protein sequence ID" value="CAD6449209.1"/>
    <property type="molecule type" value="Genomic_DNA"/>
</dbReference>
<gene>
    <name evidence="1" type="ORF">SCLTRI_LOCUS9002</name>
</gene>
<sequence>MTEAKDWRCVVMVVTRIRSKGEGGNWNPAWADARRRRGDAGEVGGKRVFEDTEEAGEAGRFDGQEKLGKVIDPEEYISPLTSRSKLIQEFRRRFQVISTDFWTRQKSRTSGSSRKESGSIAGVSLIRRIEYGGSAKLSDVVMPGLTLKLEILLAKVRKYSTLGYLTQLEHRNDL</sequence>
<name>A0A8H2W346_9HELO</name>
<dbReference type="Proteomes" id="UP000624404">
    <property type="component" value="Unassembled WGS sequence"/>
</dbReference>
<evidence type="ECO:0000313" key="2">
    <source>
        <dbReference type="Proteomes" id="UP000624404"/>
    </source>
</evidence>
<accession>A0A8H2W346</accession>
<dbReference type="AlphaFoldDB" id="A0A8H2W346"/>
<evidence type="ECO:0000313" key="1">
    <source>
        <dbReference type="EMBL" id="CAD6449209.1"/>
    </source>
</evidence>
<dbReference type="OrthoDB" id="10619510at2759"/>
<organism evidence="1 2">
    <name type="scientific">Sclerotinia trifoliorum</name>
    <dbReference type="NCBI Taxonomy" id="28548"/>
    <lineage>
        <taxon>Eukaryota</taxon>
        <taxon>Fungi</taxon>
        <taxon>Dikarya</taxon>
        <taxon>Ascomycota</taxon>
        <taxon>Pezizomycotina</taxon>
        <taxon>Leotiomycetes</taxon>
        <taxon>Helotiales</taxon>
        <taxon>Sclerotiniaceae</taxon>
        <taxon>Sclerotinia</taxon>
    </lineage>
</organism>
<reference evidence="1" key="1">
    <citation type="submission" date="2020-10" db="EMBL/GenBank/DDBJ databases">
        <authorList>
            <person name="Kusch S."/>
        </authorList>
    </citation>
    <scope>NUCLEOTIDE SEQUENCE</scope>
    <source>
        <strain evidence="1">SwB9</strain>
    </source>
</reference>
<comment type="caution">
    <text evidence="1">The sequence shown here is derived from an EMBL/GenBank/DDBJ whole genome shotgun (WGS) entry which is preliminary data.</text>
</comment>
<proteinExistence type="predicted"/>
<keyword evidence="2" id="KW-1185">Reference proteome</keyword>
<protein>
    <submittedName>
        <fullName evidence="1">Ff196c2a-0b5b-4287-be71-2021d1c96c2e-CDS</fullName>
    </submittedName>
</protein>